<dbReference type="Proteomes" id="UP000821845">
    <property type="component" value="Chromosome 1"/>
</dbReference>
<protein>
    <submittedName>
        <fullName evidence="1">Uncharacterized protein</fullName>
    </submittedName>
</protein>
<accession>A0ACB7TGL3</accession>
<evidence type="ECO:0000313" key="1">
    <source>
        <dbReference type="EMBL" id="KAH6945258.1"/>
    </source>
</evidence>
<reference evidence="1" key="1">
    <citation type="submission" date="2020-05" db="EMBL/GenBank/DDBJ databases">
        <title>Large-scale comparative analyses of tick genomes elucidate their genetic diversity and vector capacities.</title>
        <authorList>
            <person name="Jia N."/>
            <person name="Wang J."/>
            <person name="Shi W."/>
            <person name="Du L."/>
            <person name="Sun Y."/>
            <person name="Zhan W."/>
            <person name="Jiang J."/>
            <person name="Wang Q."/>
            <person name="Zhang B."/>
            <person name="Ji P."/>
            <person name="Sakyi L.B."/>
            <person name="Cui X."/>
            <person name="Yuan T."/>
            <person name="Jiang B."/>
            <person name="Yang W."/>
            <person name="Lam T.T.-Y."/>
            <person name="Chang Q."/>
            <person name="Ding S."/>
            <person name="Wang X."/>
            <person name="Zhu J."/>
            <person name="Ruan X."/>
            <person name="Zhao L."/>
            <person name="Wei J."/>
            <person name="Que T."/>
            <person name="Du C."/>
            <person name="Cheng J."/>
            <person name="Dai P."/>
            <person name="Han X."/>
            <person name="Huang E."/>
            <person name="Gao Y."/>
            <person name="Liu J."/>
            <person name="Shao H."/>
            <person name="Ye R."/>
            <person name="Li L."/>
            <person name="Wei W."/>
            <person name="Wang X."/>
            <person name="Wang C."/>
            <person name="Yang T."/>
            <person name="Huo Q."/>
            <person name="Li W."/>
            <person name="Guo W."/>
            <person name="Chen H."/>
            <person name="Zhou L."/>
            <person name="Ni X."/>
            <person name="Tian J."/>
            <person name="Zhou Y."/>
            <person name="Sheng Y."/>
            <person name="Liu T."/>
            <person name="Pan Y."/>
            <person name="Xia L."/>
            <person name="Li J."/>
            <person name="Zhao F."/>
            <person name="Cao W."/>
        </authorList>
    </citation>
    <scope>NUCLEOTIDE SEQUENCE</scope>
    <source>
        <strain evidence="1">Hyas-2018</strain>
    </source>
</reference>
<evidence type="ECO:0000313" key="2">
    <source>
        <dbReference type="Proteomes" id="UP000821845"/>
    </source>
</evidence>
<proteinExistence type="predicted"/>
<gene>
    <name evidence="1" type="ORF">HPB50_007691</name>
</gene>
<dbReference type="EMBL" id="CM023481">
    <property type="protein sequence ID" value="KAH6945258.1"/>
    <property type="molecule type" value="Genomic_DNA"/>
</dbReference>
<sequence length="167" mass="18638">MLPEAWIDVETPYYSSRLKAKCIECPIYKLVLGNVVGARPANDPDLYWRLPATQDVAGTNASQSVRKEIKQQSIQDSSGESPTVQEALQANPVITRSQSGRQAEQQKLRVPQVSPGISREALVVEQENDPTLRSSLSNVDVERCNKNGDRHLFFTQDGLLQRIFVSE</sequence>
<keyword evidence="2" id="KW-1185">Reference proteome</keyword>
<organism evidence="1 2">
    <name type="scientific">Hyalomma asiaticum</name>
    <name type="common">Tick</name>
    <dbReference type="NCBI Taxonomy" id="266040"/>
    <lineage>
        <taxon>Eukaryota</taxon>
        <taxon>Metazoa</taxon>
        <taxon>Ecdysozoa</taxon>
        <taxon>Arthropoda</taxon>
        <taxon>Chelicerata</taxon>
        <taxon>Arachnida</taxon>
        <taxon>Acari</taxon>
        <taxon>Parasitiformes</taxon>
        <taxon>Ixodida</taxon>
        <taxon>Ixodoidea</taxon>
        <taxon>Ixodidae</taxon>
        <taxon>Hyalomminae</taxon>
        <taxon>Hyalomma</taxon>
    </lineage>
</organism>
<name>A0ACB7TGL3_HYAAI</name>
<comment type="caution">
    <text evidence="1">The sequence shown here is derived from an EMBL/GenBank/DDBJ whole genome shotgun (WGS) entry which is preliminary data.</text>
</comment>